<feature type="domain" description="Nudix hydrolase" evidence="5">
    <location>
        <begin position="17"/>
        <end position="147"/>
    </location>
</feature>
<reference evidence="6 7" key="1">
    <citation type="submission" date="2017-03" db="EMBL/GenBank/DDBJ databases">
        <title>Draft genome sequence of Streptomyces scabrisporus NF3, endophyte isolated from Amphipterygium adstringens.</title>
        <authorList>
            <person name="Vazquez M."/>
            <person name="Ceapa C.D."/>
            <person name="Rodriguez Luna D."/>
            <person name="Sanchez Esquivel S."/>
        </authorList>
    </citation>
    <scope>NUCLEOTIDE SEQUENCE [LARGE SCALE GENOMIC DNA]</scope>
    <source>
        <strain evidence="6 7">NF3</strain>
    </source>
</reference>
<dbReference type="GO" id="GO:0016787">
    <property type="term" value="F:hydrolase activity"/>
    <property type="evidence" value="ECO:0007669"/>
    <property type="project" value="UniProtKB-KW"/>
</dbReference>
<dbReference type="EMBL" id="MWQN01000001">
    <property type="protein sequence ID" value="OPC81484.1"/>
    <property type="molecule type" value="Genomic_DNA"/>
</dbReference>
<keyword evidence="3 4" id="KW-0378">Hydrolase</keyword>
<dbReference type="PROSITE" id="PS00893">
    <property type="entry name" value="NUDIX_BOX"/>
    <property type="match status" value="1"/>
</dbReference>
<evidence type="ECO:0000256" key="3">
    <source>
        <dbReference type="ARBA" id="ARBA00022801"/>
    </source>
</evidence>
<comment type="cofactor">
    <cofactor evidence="1">
        <name>Mg(2+)</name>
        <dbReference type="ChEBI" id="CHEBI:18420"/>
    </cofactor>
</comment>
<dbReference type="PANTHER" id="PTHR43046:SF16">
    <property type="entry name" value="ADP-RIBOSE PYROPHOSPHATASE YJHB-RELATED"/>
    <property type="match status" value="1"/>
</dbReference>
<dbReference type="PRINTS" id="PR00502">
    <property type="entry name" value="NUDIXFAMILY"/>
</dbReference>
<dbReference type="Pfam" id="PF00293">
    <property type="entry name" value="NUDIX"/>
    <property type="match status" value="1"/>
</dbReference>
<comment type="similarity">
    <text evidence="2 4">Belongs to the Nudix hydrolase family.</text>
</comment>
<evidence type="ECO:0000313" key="7">
    <source>
        <dbReference type="Proteomes" id="UP000190037"/>
    </source>
</evidence>
<evidence type="ECO:0000256" key="1">
    <source>
        <dbReference type="ARBA" id="ARBA00001946"/>
    </source>
</evidence>
<name>A0A1T3NXH5_9ACTN</name>
<dbReference type="InterPro" id="IPR020084">
    <property type="entry name" value="NUDIX_hydrolase_CS"/>
</dbReference>
<dbReference type="Gene3D" id="3.90.79.10">
    <property type="entry name" value="Nucleoside Triphosphate Pyrophosphohydrolase"/>
    <property type="match status" value="1"/>
</dbReference>
<dbReference type="PROSITE" id="PS51462">
    <property type="entry name" value="NUDIX"/>
    <property type="match status" value="1"/>
</dbReference>
<dbReference type="Proteomes" id="UP000190037">
    <property type="component" value="Unassembled WGS sequence"/>
</dbReference>
<dbReference type="PANTHER" id="PTHR43046">
    <property type="entry name" value="GDP-MANNOSE MANNOSYL HYDROLASE"/>
    <property type="match status" value="1"/>
</dbReference>
<protein>
    <submittedName>
        <fullName evidence="6">NUDIX hydrolase</fullName>
    </submittedName>
</protein>
<dbReference type="InterPro" id="IPR000086">
    <property type="entry name" value="NUDIX_hydrolase_dom"/>
</dbReference>
<dbReference type="InterPro" id="IPR015797">
    <property type="entry name" value="NUDIX_hydrolase-like_dom_sf"/>
</dbReference>
<evidence type="ECO:0000259" key="5">
    <source>
        <dbReference type="PROSITE" id="PS51462"/>
    </source>
</evidence>
<dbReference type="AlphaFoldDB" id="A0A1T3NXH5"/>
<evidence type="ECO:0000313" key="6">
    <source>
        <dbReference type="EMBL" id="OPC81484.1"/>
    </source>
</evidence>
<evidence type="ECO:0000256" key="4">
    <source>
        <dbReference type="RuleBase" id="RU003476"/>
    </source>
</evidence>
<keyword evidence="7" id="KW-1185">Reference proteome</keyword>
<comment type="caution">
    <text evidence="6">The sequence shown here is derived from an EMBL/GenBank/DDBJ whole genome shotgun (WGS) entry which is preliminary data.</text>
</comment>
<dbReference type="SUPFAM" id="SSF55811">
    <property type="entry name" value="Nudix"/>
    <property type="match status" value="1"/>
</dbReference>
<dbReference type="STRING" id="159449.B4N89_11465"/>
<evidence type="ECO:0000256" key="2">
    <source>
        <dbReference type="ARBA" id="ARBA00005582"/>
    </source>
</evidence>
<dbReference type="InterPro" id="IPR020476">
    <property type="entry name" value="Nudix_hydrolase"/>
</dbReference>
<gene>
    <name evidence="6" type="ORF">B4N89_11465</name>
</gene>
<dbReference type="OrthoDB" id="9814308at2"/>
<organism evidence="6 7">
    <name type="scientific">Embleya scabrispora</name>
    <dbReference type="NCBI Taxonomy" id="159449"/>
    <lineage>
        <taxon>Bacteria</taxon>
        <taxon>Bacillati</taxon>
        <taxon>Actinomycetota</taxon>
        <taxon>Actinomycetes</taxon>
        <taxon>Kitasatosporales</taxon>
        <taxon>Streptomycetaceae</taxon>
        <taxon>Embleya</taxon>
    </lineage>
</organism>
<dbReference type="RefSeq" id="WP_078975763.1">
    <property type="nucleotide sequence ID" value="NZ_MWQN01000001.1"/>
</dbReference>
<proteinExistence type="inferred from homology"/>
<sequence>MSRIDYFHDPDAPLANAVVPSVTAVVMDERGRLLMIHRTDNDLWAIPGGGHDIGESIAETVIREVREETGIEVEVTDFVGTYTDPGHVMAYDDGEVRQQFSLCFRARPVGGVLRTSSESREVRWVDPRELDALDIHKSIRLRITHGLARDAKPYIG</sequence>
<accession>A0A1T3NXH5</accession>